<organism evidence="2">
    <name type="scientific">Aquifex aeolicus</name>
    <dbReference type="NCBI Taxonomy" id="63363"/>
    <lineage>
        <taxon>Bacteria</taxon>
        <taxon>Pseudomonadati</taxon>
        <taxon>Aquificota</taxon>
        <taxon>Aquificia</taxon>
        <taxon>Aquificales</taxon>
        <taxon>Aquificaceae</taxon>
        <taxon>Aquifex</taxon>
    </lineage>
</organism>
<evidence type="ECO:0000313" key="2">
    <source>
        <dbReference type="EMBL" id="HHJ63930.1"/>
    </source>
</evidence>
<proteinExistence type="predicted"/>
<dbReference type="EMBL" id="DRNB01000126">
    <property type="protein sequence ID" value="HHJ63930.1"/>
    <property type="molecule type" value="Genomic_DNA"/>
</dbReference>
<evidence type="ECO:0000256" key="1">
    <source>
        <dbReference type="SAM" id="Phobius"/>
    </source>
</evidence>
<reference evidence="2" key="1">
    <citation type="journal article" date="2020" name="mSystems">
        <title>Genome- and Community-Level Interaction Insights into Carbon Utilization and Element Cycling Functions of Hydrothermarchaeota in Hydrothermal Sediment.</title>
        <authorList>
            <person name="Zhou Z."/>
            <person name="Liu Y."/>
            <person name="Xu W."/>
            <person name="Pan J."/>
            <person name="Luo Z.H."/>
            <person name="Li M."/>
        </authorList>
    </citation>
    <scope>NUCLEOTIDE SEQUENCE [LARGE SCALE GENOMIC DNA]</scope>
    <source>
        <strain evidence="2">HyVt-501</strain>
    </source>
</reference>
<protein>
    <submittedName>
        <fullName evidence="2">Uncharacterized protein</fullName>
    </submittedName>
</protein>
<keyword evidence="1" id="KW-0472">Membrane</keyword>
<comment type="caution">
    <text evidence="2">The sequence shown here is derived from an EMBL/GenBank/DDBJ whole genome shotgun (WGS) entry which is preliminary data.</text>
</comment>
<keyword evidence="1" id="KW-0812">Transmembrane</keyword>
<accession>A0A7C5LA10</accession>
<dbReference type="Proteomes" id="UP000885792">
    <property type="component" value="Unassembled WGS sequence"/>
</dbReference>
<keyword evidence="1" id="KW-1133">Transmembrane helix</keyword>
<name>A0A7C5LA10_AQUAO</name>
<dbReference type="AlphaFoldDB" id="A0A7C5LA10"/>
<sequence>MALRKGPRIEDAVIGTFVVLALLYPLLVTLLIYLQEKEETSEEVDILRTTYLFVTGLEDCSPETASRIAQFMEEELLQKLGGIAGLVDLCRRSKALTAGSVTVEEDIQREGNRTLLRVHVKVRERGVVRRKLLLDLKAVRDAEGFRIEEVSYAEGR</sequence>
<gene>
    <name evidence="2" type="ORF">ENJ61_03395</name>
</gene>
<feature type="transmembrane region" description="Helical" evidence="1">
    <location>
        <begin position="12"/>
        <end position="34"/>
    </location>
</feature>